<dbReference type="AlphaFoldDB" id="A0AAV7I259"/>
<comment type="caution">
    <text evidence="1">The sequence shown here is derived from an EMBL/GenBank/DDBJ whole genome shotgun (WGS) entry which is preliminary data.</text>
</comment>
<gene>
    <name evidence="1" type="ORF">KQX54_007469</name>
</gene>
<accession>A0AAV7I259</accession>
<sequence>MEVKRKKEKHEMYIVDMNEDASCEEKIGMSCVRVGGFKVALSPSCGDPMGIDLPGLPVRYELAHMSVYFPTITTIITSSSATCCGRCLGNGLKFNVSRHMAPKRSLRWYRSNQPDDNTSCTSSSGVLHAHTHIQRLILIQKRGEDIRYKSSNKPRQHTPRQA</sequence>
<keyword evidence="2" id="KW-1185">Reference proteome</keyword>
<proteinExistence type="predicted"/>
<name>A0AAV7I259_COTGL</name>
<reference evidence="1 2" key="1">
    <citation type="journal article" date="2021" name="J. Hered.">
        <title>A chromosome-level genome assembly of the parasitoid wasp, Cotesia glomerata (Hymenoptera: Braconidae).</title>
        <authorList>
            <person name="Pinto B.J."/>
            <person name="Weis J.J."/>
            <person name="Gamble T."/>
            <person name="Ode P.J."/>
            <person name="Paul R."/>
            <person name="Zaspel J.M."/>
        </authorList>
    </citation>
    <scope>NUCLEOTIDE SEQUENCE [LARGE SCALE GENOMIC DNA]</scope>
    <source>
        <strain evidence="1">CgM1</strain>
    </source>
</reference>
<evidence type="ECO:0000313" key="2">
    <source>
        <dbReference type="Proteomes" id="UP000826195"/>
    </source>
</evidence>
<organism evidence="1 2">
    <name type="scientific">Cotesia glomerata</name>
    <name type="common">Lepidopteran parasitic wasp</name>
    <name type="synonym">Apanteles glomeratus</name>
    <dbReference type="NCBI Taxonomy" id="32391"/>
    <lineage>
        <taxon>Eukaryota</taxon>
        <taxon>Metazoa</taxon>
        <taxon>Ecdysozoa</taxon>
        <taxon>Arthropoda</taxon>
        <taxon>Hexapoda</taxon>
        <taxon>Insecta</taxon>
        <taxon>Pterygota</taxon>
        <taxon>Neoptera</taxon>
        <taxon>Endopterygota</taxon>
        <taxon>Hymenoptera</taxon>
        <taxon>Apocrita</taxon>
        <taxon>Ichneumonoidea</taxon>
        <taxon>Braconidae</taxon>
        <taxon>Microgastrinae</taxon>
        <taxon>Cotesia</taxon>
    </lineage>
</organism>
<dbReference type="Proteomes" id="UP000826195">
    <property type="component" value="Unassembled WGS sequence"/>
</dbReference>
<evidence type="ECO:0000313" key="1">
    <source>
        <dbReference type="EMBL" id="KAH0552231.1"/>
    </source>
</evidence>
<dbReference type="EMBL" id="JAHXZJ010001492">
    <property type="protein sequence ID" value="KAH0552231.1"/>
    <property type="molecule type" value="Genomic_DNA"/>
</dbReference>
<protein>
    <submittedName>
        <fullName evidence="1">Uncharacterized protein</fullName>
    </submittedName>
</protein>